<sequence>MLLDTNIVSYLFKRDSRAEAYLPHFQGQRLHLSFMTVAEIYRWPFERNWSEPRKQALELFLRSHFTVLRFDNDLAWTWAELVGQKMRGQPMSVADSWIAATALQHQMPLVTHNARHFFGVPGLTVITEA</sequence>
<protein>
    <recommendedName>
        <fullName evidence="8">Ribonuclease VapC</fullName>
        <shortName evidence="8">RNase VapC</shortName>
        <ecNumber evidence="8">3.1.-.-</ecNumber>
    </recommendedName>
    <alternativeName>
        <fullName evidence="8">Toxin VapC</fullName>
    </alternativeName>
</protein>
<keyword evidence="2 8" id="KW-1277">Toxin-antitoxin system</keyword>
<dbReference type="GO" id="GO:0004540">
    <property type="term" value="F:RNA nuclease activity"/>
    <property type="evidence" value="ECO:0007669"/>
    <property type="project" value="InterPro"/>
</dbReference>
<dbReference type="RefSeq" id="WP_133796479.1">
    <property type="nucleotide sequence ID" value="NZ_SOCA01000007.1"/>
</dbReference>
<evidence type="ECO:0000256" key="2">
    <source>
        <dbReference type="ARBA" id="ARBA00022649"/>
    </source>
</evidence>
<evidence type="ECO:0000259" key="9">
    <source>
        <dbReference type="Pfam" id="PF01850"/>
    </source>
</evidence>
<accession>A0A4R7RP52</accession>
<comment type="caution">
    <text evidence="10">The sequence shown here is derived from an EMBL/GenBank/DDBJ whole genome shotgun (WGS) entry which is preliminary data.</text>
</comment>
<dbReference type="InterPro" id="IPR002716">
    <property type="entry name" value="PIN_dom"/>
</dbReference>
<evidence type="ECO:0000256" key="1">
    <source>
        <dbReference type="ARBA" id="ARBA00001946"/>
    </source>
</evidence>
<name>A0A4R7RP52_9BACT</name>
<evidence type="ECO:0000313" key="11">
    <source>
        <dbReference type="Proteomes" id="UP000295662"/>
    </source>
</evidence>
<dbReference type="InterPro" id="IPR050556">
    <property type="entry name" value="Type_II_TA_system_RNase"/>
</dbReference>
<dbReference type="EC" id="3.1.-.-" evidence="8"/>
<comment type="cofactor">
    <cofactor evidence="1 8">
        <name>Mg(2+)</name>
        <dbReference type="ChEBI" id="CHEBI:18420"/>
    </cofactor>
</comment>
<gene>
    <name evidence="8" type="primary">vapC</name>
    <name evidence="10" type="ORF">EI77_03462</name>
</gene>
<dbReference type="Pfam" id="PF01850">
    <property type="entry name" value="PIN"/>
    <property type="match status" value="1"/>
</dbReference>
<evidence type="ECO:0000256" key="8">
    <source>
        <dbReference type="HAMAP-Rule" id="MF_00265"/>
    </source>
</evidence>
<dbReference type="Proteomes" id="UP000295662">
    <property type="component" value="Unassembled WGS sequence"/>
</dbReference>
<dbReference type="OrthoDB" id="196960at2"/>
<evidence type="ECO:0000256" key="6">
    <source>
        <dbReference type="ARBA" id="ARBA00022842"/>
    </source>
</evidence>
<dbReference type="PANTHER" id="PTHR33653">
    <property type="entry name" value="RIBONUCLEASE VAPC2"/>
    <property type="match status" value="1"/>
</dbReference>
<dbReference type="GO" id="GO:0004519">
    <property type="term" value="F:endonuclease activity"/>
    <property type="evidence" value="ECO:0007669"/>
    <property type="project" value="UniProtKB-KW"/>
</dbReference>
<comment type="function">
    <text evidence="8">Toxic component of a toxin-antitoxin (TA) system. An RNase.</text>
</comment>
<keyword evidence="4 8" id="KW-0479">Metal-binding</keyword>
<dbReference type="EMBL" id="SOCA01000007">
    <property type="protein sequence ID" value="TDU67260.1"/>
    <property type="molecule type" value="Genomic_DNA"/>
</dbReference>
<dbReference type="AlphaFoldDB" id="A0A4R7RP52"/>
<feature type="binding site" evidence="8">
    <location>
        <position position="4"/>
    </location>
    <ligand>
        <name>Mg(2+)</name>
        <dbReference type="ChEBI" id="CHEBI:18420"/>
    </ligand>
</feature>
<organism evidence="10 11">
    <name type="scientific">Prosthecobacter fusiformis</name>
    <dbReference type="NCBI Taxonomy" id="48464"/>
    <lineage>
        <taxon>Bacteria</taxon>
        <taxon>Pseudomonadati</taxon>
        <taxon>Verrucomicrobiota</taxon>
        <taxon>Verrucomicrobiia</taxon>
        <taxon>Verrucomicrobiales</taxon>
        <taxon>Verrucomicrobiaceae</taxon>
        <taxon>Prosthecobacter</taxon>
    </lineage>
</organism>
<dbReference type="GO" id="GO:0016787">
    <property type="term" value="F:hydrolase activity"/>
    <property type="evidence" value="ECO:0007669"/>
    <property type="project" value="UniProtKB-KW"/>
</dbReference>
<feature type="domain" description="PIN" evidence="9">
    <location>
        <begin position="1"/>
        <end position="115"/>
    </location>
</feature>
<keyword evidence="8" id="KW-0800">Toxin</keyword>
<reference evidence="10 11" key="1">
    <citation type="submission" date="2019-03" db="EMBL/GenBank/DDBJ databases">
        <title>Genomic Encyclopedia of Archaeal and Bacterial Type Strains, Phase II (KMG-II): from individual species to whole genera.</title>
        <authorList>
            <person name="Goeker M."/>
        </authorList>
    </citation>
    <scope>NUCLEOTIDE SEQUENCE [LARGE SCALE GENOMIC DNA]</scope>
    <source>
        <strain evidence="10 11">ATCC 25309</strain>
    </source>
</reference>
<evidence type="ECO:0000256" key="5">
    <source>
        <dbReference type="ARBA" id="ARBA00022801"/>
    </source>
</evidence>
<proteinExistence type="inferred from homology"/>
<evidence type="ECO:0000313" key="10">
    <source>
        <dbReference type="EMBL" id="TDU67260.1"/>
    </source>
</evidence>
<keyword evidence="5 8" id="KW-0378">Hydrolase</keyword>
<dbReference type="GO" id="GO:0090729">
    <property type="term" value="F:toxin activity"/>
    <property type="evidence" value="ECO:0007669"/>
    <property type="project" value="UniProtKB-KW"/>
</dbReference>
<keyword evidence="11" id="KW-1185">Reference proteome</keyword>
<keyword evidence="3 8" id="KW-0540">Nuclease</keyword>
<evidence type="ECO:0000256" key="7">
    <source>
        <dbReference type="ARBA" id="ARBA00038093"/>
    </source>
</evidence>
<comment type="similarity">
    <text evidence="7 8">Belongs to the PINc/VapC protein family.</text>
</comment>
<dbReference type="InterPro" id="IPR022907">
    <property type="entry name" value="VapC_family"/>
</dbReference>
<dbReference type="Gene3D" id="3.40.50.1010">
    <property type="entry name" value="5'-nuclease"/>
    <property type="match status" value="1"/>
</dbReference>
<dbReference type="PANTHER" id="PTHR33653:SF1">
    <property type="entry name" value="RIBONUCLEASE VAPC2"/>
    <property type="match status" value="1"/>
</dbReference>
<dbReference type="GO" id="GO:0000287">
    <property type="term" value="F:magnesium ion binding"/>
    <property type="evidence" value="ECO:0007669"/>
    <property type="project" value="UniProtKB-UniRule"/>
</dbReference>
<dbReference type="SUPFAM" id="SSF88723">
    <property type="entry name" value="PIN domain-like"/>
    <property type="match status" value="1"/>
</dbReference>
<dbReference type="CDD" id="cd18749">
    <property type="entry name" value="PIN_VapC4-5_FitB-like"/>
    <property type="match status" value="1"/>
</dbReference>
<dbReference type="HAMAP" id="MF_00265">
    <property type="entry name" value="VapC_Nob1"/>
    <property type="match status" value="1"/>
</dbReference>
<evidence type="ECO:0000256" key="4">
    <source>
        <dbReference type="ARBA" id="ARBA00022723"/>
    </source>
</evidence>
<evidence type="ECO:0000256" key="3">
    <source>
        <dbReference type="ARBA" id="ARBA00022722"/>
    </source>
</evidence>
<dbReference type="InterPro" id="IPR029060">
    <property type="entry name" value="PIN-like_dom_sf"/>
</dbReference>
<feature type="binding site" evidence="8">
    <location>
        <position position="95"/>
    </location>
    <ligand>
        <name>Mg(2+)</name>
        <dbReference type="ChEBI" id="CHEBI:18420"/>
    </ligand>
</feature>
<keyword evidence="6 8" id="KW-0460">Magnesium</keyword>
<keyword evidence="10" id="KW-0255">Endonuclease</keyword>